<evidence type="ECO:0000313" key="4">
    <source>
        <dbReference type="EMBL" id="OUP54026.1"/>
    </source>
</evidence>
<feature type="transmembrane region" description="Helical" evidence="3">
    <location>
        <begin position="317"/>
        <end position="340"/>
    </location>
</feature>
<dbReference type="AlphaFoldDB" id="A0A1Y4LBB8"/>
<dbReference type="PANTHER" id="PTHR22550:SF9">
    <property type="entry name" value="STAGE V SPORULATION PROTEIN AF"/>
    <property type="match status" value="1"/>
</dbReference>
<dbReference type="PANTHER" id="PTHR22550">
    <property type="entry name" value="SPORE GERMINATION PROTEIN"/>
    <property type="match status" value="1"/>
</dbReference>
<dbReference type="Proteomes" id="UP000195897">
    <property type="component" value="Unassembled WGS sequence"/>
</dbReference>
<dbReference type="InterPro" id="IPR004995">
    <property type="entry name" value="Spore_Ger"/>
</dbReference>
<dbReference type="GO" id="GO:0016020">
    <property type="term" value="C:membrane"/>
    <property type="evidence" value="ECO:0007669"/>
    <property type="project" value="InterPro"/>
</dbReference>
<feature type="transmembrane region" description="Helical" evidence="3">
    <location>
        <begin position="286"/>
        <end position="305"/>
    </location>
</feature>
<dbReference type="InterPro" id="IPR050768">
    <property type="entry name" value="UPF0353/GerABKA_families"/>
</dbReference>
<dbReference type="RefSeq" id="WP_087370264.1">
    <property type="nucleotide sequence ID" value="NZ_NFKK01000002.1"/>
</dbReference>
<evidence type="ECO:0000256" key="1">
    <source>
        <dbReference type="ARBA" id="ARBA00005278"/>
    </source>
</evidence>
<reference evidence="5" key="1">
    <citation type="submission" date="2017-04" db="EMBL/GenBank/DDBJ databases">
        <title>Function of individual gut microbiota members based on whole genome sequencing of pure cultures obtained from chicken caecum.</title>
        <authorList>
            <person name="Medvecky M."/>
            <person name="Cejkova D."/>
            <person name="Polansky O."/>
            <person name="Karasova D."/>
            <person name="Kubasova T."/>
            <person name="Cizek A."/>
            <person name="Rychlik I."/>
        </authorList>
    </citation>
    <scope>NUCLEOTIDE SEQUENCE [LARGE SCALE GENOMIC DNA]</scope>
    <source>
        <strain evidence="5">An180</strain>
    </source>
</reference>
<evidence type="ECO:0000313" key="5">
    <source>
        <dbReference type="Proteomes" id="UP000195897"/>
    </source>
</evidence>
<proteinExistence type="inferred from homology"/>
<comment type="similarity">
    <text evidence="1">Belongs to the GerABKA family.</text>
</comment>
<name>A0A1Y4LBB8_9FIRM</name>
<keyword evidence="3" id="KW-1133">Transmembrane helix</keyword>
<keyword evidence="3" id="KW-0812">Transmembrane</keyword>
<evidence type="ECO:0008006" key="6">
    <source>
        <dbReference type="Google" id="ProtNLM"/>
    </source>
</evidence>
<accession>A0A1Y4LBB8</accession>
<organism evidence="4 5">
    <name type="scientific">Butyricicoccus pullicaecorum</name>
    <dbReference type="NCBI Taxonomy" id="501571"/>
    <lineage>
        <taxon>Bacteria</taxon>
        <taxon>Bacillati</taxon>
        <taxon>Bacillota</taxon>
        <taxon>Clostridia</taxon>
        <taxon>Eubacteriales</taxon>
        <taxon>Butyricicoccaceae</taxon>
        <taxon>Butyricicoccus</taxon>
    </lineage>
</organism>
<gene>
    <name evidence="4" type="ORF">B5F17_02115</name>
</gene>
<feature type="transmembrane region" description="Helical" evidence="3">
    <location>
        <begin position="406"/>
        <end position="431"/>
    </location>
</feature>
<dbReference type="PIRSF" id="PIRSF005690">
    <property type="entry name" value="GerBA"/>
    <property type="match status" value="1"/>
</dbReference>
<sequence>MSVQFTDDLSENIKVMQTVFSGDNTFITRRVRSPAGLSCAVFFFDGMVNNTAINESVIRPLVHGQTAGMTAEAVAQGLLQINDCKVVPDTDAMLSALLYGDTVILVDGDCRPIVVNTKGFSLRSPSEPESEKVLRGPREGFTESFMMNLSMLRRRVNDPRLTFSFARYAGQTNTVICVCWMKGITPPTLVYEMQRRIQQISLDGILDANYVSECVRDAPESPFPTLGTTERPDVAVARLLEGRVVVLTDGSPVALSAPCILQECFQANDDYYIAVRQAAVSRALRAIGFILSIVIPALYVALLVFHQELLPTRLLLAIAAAQKGVPLPPFWEILLLLLVFETLKEAGTRTPSVMGSTMSIVGGLVLGQAAVSARFLSAPSVIIVAIAAVTGLTVPKLQSAALVLRFSLLAAGALGGIYGLVFGLALAVAHLCTLRSFGTPYLLNLIPRVAARTDDTWLRVSWRKMPRHRFLAREEDKP</sequence>
<keyword evidence="2 3" id="KW-0472">Membrane</keyword>
<evidence type="ECO:0000256" key="2">
    <source>
        <dbReference type="ARBA" id="ARBA00023136"/>
    </source>
</evidence>
<dbReference type="GO" id="GO:0009847">
    <property type="term" value="P:spore germination"/>
    <property type="evidence" value="ECO:0007669"/>
    <property type="project" value="InterPro"/>
</dbReference>
<feature type="transmembrane region" description="Helical" evidence="3">
    <location>
        <begin position="352"/>
        <end position="370"/>
    </location>
</feature>
<feature type="transmembrane region" description="Helical" evidence="3">
    <location>
        <begin position="376"/>
        <end position="394"/>
    </location>
</feature>
<dbReference type="EMBL" id="NFKK01000002">
    <property type="protein sequence ID" value="OUP54026.1"/>
    <property type="molecule type" value="Genomic_DNA"/>
</dbReference>
<dbReference type="Pfam" id="PF03323">
    <property type="entry name" value="GerA"/>
    <property type="match status" value="1"/>
</dbReference>
<comment type="caution">
    <text evidence="4">The sequence shown here is derived from an EMBL/GenBank/DDBJ whole genome shotgun (WGS) entry which is preliminary data.</text>
</comment>
<evidence type="ECO:0000256" key="3">
    <source>
        <dbReference type="SAM" id="Phobius"/>
    </source>
</evidence>
<protein>
    <recommendedName>
        <fullName evidence="6">Spore germination protein</fullName>
    </recommendedName>
</protein>